<reference evidence="3" key="3">
    <citation type="submission" date="2022-09" db="EMBL/GenBank/DDBJ databases">
        <title>The genome sequence of Rhodococcus aetherivorans N1.</title>
        <authorList>
            <person name="Jiang W."/>
        </authorList>
    </citation>
    <scope>NUCLEOTIDE SEQUENCE</scope>
    <source>
        <strain evidence="3">N1</strain>
    </source>
</reference>
<evidence type="ECO:0000313" key="3">
    <source>
        <dbReference type="EMBL" id="UYF94117.1"/>
    </source>
</evidence>
<feature type="transmembrane region" description="Helical" evidence="1">
    <location>
        <begin position="162"/>
        <end position="182"/>
    </location>
</feature>
<dbReference type="EMBL" id="BLAH01000125">
    <property type="protein sequence ID" value="GES39717.1"/>
    <property type="molecule type" value="Genomic_DNA"/>
</dbReference>
<reference evidence="2" key="2">
    <citation type="submission" date="2019-10" db="EMBL/GenBank/DDBJ databases">
        <title>Draft genome sequence of Rhodococcus aetherivorans JCM 14343.</title>
        <authorList>
            <person name="Inoue D."/>
            <person name="Nakazawa M."/>
            <person name="Yamamoto N."/>
            <person name="Sei K."/>
            <person name="Ike M."/>
        </authorList>
    </citation>
    <scope>NUCLEOTIDE SEQUENCE</scope>
    <source>
        <strain evidence="2">JCM 14343</strain>
    </source>
</reference>
<reference evidence="2 4" key="1">
    <citation type="journal article" date="2018" name="Biodegradation">
        <title>1,4-Dioxane degradation characteristics of Rhodococcus aetherivorans JCM 14343.</title>
        <authorList>
            <person name="Inoue D."/>
            <person name="Tsunoda T."/>
            <person name="Yamamoto N."/>
            <person name="Ike M."/>
            <person name="Sei K."/>
        </authorList>
    </citation>
    <scope>NUCLEOTIDE SEQUENCE [LARGE SCALE GENOMIC DNA]</scope>
    <source>
        <strain evidence="2 4">JCM 14343</strain>
    </source>
</reference>
<feature type="transmembrane region" description="Helical" evidence="1">
    <location>
        <begin position="306"/>
        <end position="325"/>
    </location>
</feature>
<gene>
    <name evidence="3" type="ORF">OCS65_27510</name>
    <name evidence="2" type="ORF">RAJCM14343_4993</name>
</gene>
<dbReference type="RefSeq" id="WP_029547064.1">
    <property type="nucleotide sequence ID" value="NZ_BAAAYP010000027.1"/>
</dbReference>
<feature type="transmembrane region" description="Helical" evidence="1">
    <location>
        <begin position="189"/>
        <end position="211"/>
    </location>
</feature>
<dbReference type="EMBL" id="CP106982">
    <property type="protein sequence ID" value="UYF94117.1"/>
    <property type="molecule type" value="Genomic_DNA"/>
</dbReference>
<dbReference type="GeneID" id="83624248"/>
<sequence length="332" mass="32808">MVAPTSSPDTSTARHAPPDAVRVAGVVLALTAVIALMLFAFAAPAVNSGPHALKIGIAGPDQAVAQIEAGLSGARPGAFAPQRYADAEALRSAIEHREVVGGLAVGPDGPAMYVAGAGGAPVAQVLTATATGLSEAVGRPVPVRDVVPLPADDPAGAGLNSLALPLVLGGLVPAIALVRLFPRRVGLRVFGAVGFAVLAGLTLTAVLQFGFGSLTGNYWATAGALTLGLAAVSLPLLGLESLFGLPGFGAGAVLMMFVGNPLSGFATTAAWLPQGWGTFGQLLPPGAAGTLVRSVAFFDGHGGGTAVLVLSAWVVAGLALCAASARRRTVVA</sequence>
<dbReference type="Proteomes" id="UP000325466">
    <property type="component" value="Unassembled WGS sequence"/>
</dbReference>
<name>A0A059MGD1_9NOCA</name>
<proteinExistence type="predicted"/>
<keyword evidence="1" id="KW-1133">Transmembrane helix</keyword>
<feature type="transmembrane region" description="Helical" evidence="1">
    <location>
        <begin position="251"/>
        <end position="272"/>
    </location>
</feature>
<keyword evidence="4" id="KW-1185">Reference proteome</keyword>
<dbReference type="AlphaFoldDB" id="A0A059MGD1"/>
<dbReference type="KEGG" id="rav:AAT18_01810"/>
<evidence type="ECO:0000256" key="1">
    <source>
        <dbReference type="SAM" id="Phobius"/>
    </source>
</evidence>
<keyword evidence="1" id="KW-0812">Transmembrane</keyword>
<keyword evidence="1" id="KW-0472">Membrane</keyword>
<feature type="transmembrane region" description="Helical" evidence="1">
    <location>
        <begin position="217"/>
        <end position="239"/>
    </location>
</feature>
<evidence type="ECO:0000313" key="2">
    <source>
        <dbReference type="EMBL" id="GES39717.1"/>
    </source>
</evidence>
<organism evidence="3 5">
    <name type="scientific">Rhodococcus aetherivorans</name>
    <dbReference type="NCBI Taxonomy" id="191292"/>
    <lineage>
        <taxon>Bacteria</taxon>
        <taxon>Bacillati</taxon>
        <taxon>Actinomycetota</taxon>
        <taxon>Actinomycetes</taxon>
        <taxon>Mycobacteriales</taxon>
        <taxon>Nocardiaceae</taxon>
        <taxon>Rhodococcus</taxon>
    </lineage>
</organism>
<evidence type="ECO:0000313" key="4">
    <source>
        <dbReference type="Proteomes" id="UP000325466"/>
    </source>
</evidence>
<protein>
    <submittedName>
        <fullName evidence="3">ABC transporter permease</fullName>
    </submittedName>
    <submittedName>
        <fullName evidence="2">Membrane protein</fullName>
    </submittedName>
</protein>
<accession>A0A0F6VFW1</accession>
<evidence type="ECO:0000313" key="5">
    <source>
        <dbReference type="Proteomes" id="UP001163947"/>
    </source>
</evidence>
<feature type="transmembrane region" description="Helical" evidence="1">
    <location>
        <begin position="21"/>
        <end position="43"/>
    </location>
</feature>
<accession>A0A059MGD1</accession>
<dbReference type="Proteomes" id="UP001163947">
    <property type="component" value="Chromosome"/>
</dbReference>